<keyword evidence="1" id="KW-0614">Plasmid</keyword>
<dbReference type="EMBL" id="MN310379">
    <property type="protein sequence ID" value="QFX77694.1"/>
    <property type="molecule type" value="Genomic_DNA"/>
</dbReference>
<reference evidence="1" key="1">
    <citation type="submission" date="2019-08" db="EMBL/GenBank/DDBJ databases">
        <authorList>
            <person name="Xu Y."/>
        </authorList>
    </citation>
    <scope>NUCLEOTIDE SEQUENCE</scope>
    <source>
        <strain evidence="1">A2508</strain>
        <plasmid evidence="1">pA2508-emrE</plasmid>
    </source>
</reference>
<geneLocation type="plasmid" evidence="1">
    <name>pA2508-emrE</name>
</geneLocation>
<organism evidence="1">
    <name type="scientific">Klebsiella quasipneumoniae</name>
    <dbReference type="NCBI Taxonomy" id="1463165"/>
    <lineage>
        <taxon>Bacteria</taxon>
        <taxon>Pseudomonadati</taxon>
        <taxon>Pseudomonadota</taxon>
        <taxon>Gammaproteobacteria</taxon>
        <taxon>Enterobacterales</taxon>
        <taxon>Enterobacteriaceae</taxon>
        <taxon>Klebsiella/Raoultella group</taxon>
        <taxon>Klebsiella</taxon>
        <taxon>Klebsiella pneumoniae complex</taxon>
    </lineage>
</organism>
<sequence length="108" mass="12472">MTTEHSFRGYYSRMGDYLFPVHPDNSYYDAEARQYISELLHRHAGNINSAREFLALLETFVPESVQHSIDNPSWSTGKQIERLNMAKGLIESRVRERFGSEFSGDITP</sequence>
<proteinExistence type="predicted"/>
<dbReference type="GeneID" id="39637591"/>
<evidence type="ECO:0000313" key="1">
    <source>
        <dbReference type="EMBL" id="QFX77694.1"/>
    </source>
</evidence>
<accession>A0A6B7Q278</accession>
<dbReference type="AlphaFoldDB" id="A0A6B7Q278"/>
<dbReference type="RefSeq" id="WP_124989605.1">
    <property type="nucleotide sequence ID" value="NZ_BQUD01000035.1"/>
</dbReference>
<name>A0A6B7Q278_9ENTR</name>
<protein>
    <submittedName>
        <fullName evidence="1">Uncharacterized protein</fullName>
    </submittedName>
</protein>